<dbReference type="AlphaFoldDB" id="A0A1H3TLK9"/>
<organism evidence="2 3">
    <name type="scientific">Saccharopolyspora shandongensis</name>
    <dbReference type="NCBI Taxonomy" id="418495"/>
    <lineage>
        <taxon>Bacteria</taxon>
        <taxon>Bacillati</taxon>
        <taxon>Actinomycetota</taxon>
        <taxon>Actinomycetes</taxon>
        <taxon>Pseudonocardiales</taxon>
        <taxon>Pseudonocardiaceae</taxon>
        <taxon>Saccharopolyspora</taxon>
    </lineage>
</organism>
<evidence type="ECO:0000256" key="1">
    <source>
        <dbReference type="SAM" id="Coils"/>
    </source>
</evidence>
<evidence type="ECO:0000313" key="3">
    <source>
        <dbReference type="Proteomes" id="UP000199529"/>
    </source>
</evidence>
<name>A0A1H3TLK9_9PSEU</name>
<dbReference type="EMBL" id="FNOK01000086">
    <property type="protein sequence ID" value="SDZ50701.1"/>
    <property type="molecule type" value="Genomic_DNA"/>
</dbReference>
<protein>
    <submittedName>
        <fullName evidence="2">Uncharacterized protein</fullName>
    </submittedName>
</protein>
<dbReference type="STRING" id="418495.SAMN05216215_10868"/>
<dbReference type="RefSeq" id="WP_143061326.1">
    <property type="nucleotide sequence ID" value="NZ_FNOK01000086.1"/>
</dbReference>
<dbReference type="OrthoDB" id="3697743at2"/>
<sequence>MTRASLQAVLANSPQRNTRLTAQVRQLERRLSELLGERAWHDSGLVAPVDIDRLQQQITLLEQHVAELQGRLEERTSELDAARAANRELTRALNQPQR</sequence>
<dbReference type="Proteomes" id="UP000199529">
    <property type="component" value="Unassembled WGS sequence"/>
</dbReference>
<keyword evidence="3" id="KW-1185">Reference proteome</keyword>
<reference evidence="3" key="1">
    <citation type="submission" date="2016-10" db="EMBL/GenBank/DDBJ databases">
        <authorList>
            <person name="Varghese N."/>
            <person name="Submissions S."/>
        </authorList>
    </citation>
    <scope>NUCLEOTIDE SEQUENCE [LARGE SCALE GENOMIC DNA]</scope>
    <source>
        <strain evidence="3">CGMCC 4.3530</strain>
    </source>
</reference>
<accession>A0A1H3TLK9</accession>
<proteinExistence type="predicted"/>
<gene>
    <name evidence="2" type="ORF">SAMN05216215_10868</name>
</gene>
<keyword evidence="1" id="KW-0175">Coiled coil</keyword>
<evidence type="ECO:0000313" key="2">
    <source>
        <dbReference type="EMBL" id="SDZ50701.1"/>
    </source>
</evidence>
<feature type="coiled-coil region" evidence="1">
    <location>
        <begin position="17"/>
        <end position="92"/>
    </location>
</feature>